<reference evidence="1" key="1">
    <citation type="submission" date="2022-09" db="EMBL/GenBank/DDBJ databases">
        <title>Intensive care unit water sources are persistently colonized with multi-drug resistant bacteria and are the site of extensive horizontal gene transfer of antibiotic resistance genes.</title>
        <authorList>
            <person name="Diorio-Toth L."/>
        </authorList>
    </citation>
    <scope>NUCLEOTIDE SEQUENCE</scope>
    <source>
        <strain evidence="1">GD03676</strain>
    </source>
</reference>
<dbReference type="AlphaFoldDB" id="A0AA42WCT5"/>
<proteinExistence type="predicted"/>
<protein>
    <submittedName>
        <fullName evidence="1">Hydrogenase</fullName>
    </submittedName>
</protein>
<organism evidence="1 2">
    <name type="scientific">Achromobacter marplatensis</name>
    <dbReference type="NCBI Taxonomy" id="470868"/>
    <lineage>
        <taxon>Bacteria</taxon>
        <taxon>Pseudomonadati</taxon>
        <taxon>Pseudomonadota</taxon>
        <taxon>Betaproteobacteria</taxon>
        <taxon>Burkholderiales</taxon>
        <taxon>Alcaligenaceae</taxon>
        <taxon>Achromobacter</taxon>
    </lineage>
</organism>
<name>A0AA42WCT5_9BURK</name>
<evidence type="ECO:0000313" key="2">
    <source>
        <dbReference type="Proteomes" id="UP001161276"/>
    </source>
</evidence>
<gene>
    <name evidence="1" type="ORF">N5K24_21570</name>
</gene>
<dbReference type="Proteomes" id="UP001161276">
    <property type="component" value="Unassembled WGS sequence"/>
</dbReference>
<comment type="caution">
    <text evidence="1">The sequence shown here is derived from an EMBL/GenBank/DDBJ whole genome shotgun (WGS) entry which is preliminary data.</text>
</comment>
<dbReference type="EMBL" id="JAOCKG010000010">
    <property type="protein sequence ID" value="MDH2053009.1"/>
    <property type="molecule type" value="Genomic_DNA"/>
</dbReference>
<dbReference type="RefSeq" id="WP_280028465.1">
    <property type="nucleotide sequence ID" value="NZ_JAOCKG010000010.1"/>
</dbReference>
<accession>A0AA42WCT5</accession>
<sequence length="131" mass="14424">MTLPSLSVLIYTPAKPGATSRLVDVGEALDPPAAQPGHGRYHVKRLTPSMRLLTWQSEGARFDFARTGGIRVWTGRELAASDCVNDCQAQSALPLEPEDVAYLEAFLLWQNRSWNDLNAAEDLSAHDAHPR</sequence>
<evidence type="ECO:0000313" key="1">
    <source>
        <dbReference type="EMBL" id="MDH2053009.1"/>
    </source>
</evidence>